<keyword evidence="1" id="KW-0812">Transmembrane</keyword>
<dbReference type="Proteomes" id="UP000247696">
    <property type="component" value="Chromosome"/>
</dbReference>
<dbReference type="AlphaFoldDB" id="A0A2Z3Z1I6"/>
<feature type="transmembrane region" description="Helical" evidence="1">
    <location>
        <begin position="63"/>
        <end position="84"/>
    </location>
</feature>
<organism evidence="2 3">
    <name type="scientific">Corynebacterium provencense</name>
    <dbReference type="NCBI Taxonomy" id="1737425"/>
    <lineage>
        <taxon>Bacteria</taxon>
        <taxon>Bacillati</taxon>
        <taxon>Actinomycetota</taxon>
        <taxon>Actinomycetes</taxon>
        <taxon>Mycobacteriales</taxon>
        <taxon>Corynebacteriaceae</taxon>
        <taxon>Corynebacterium</taxon>
    </lineage>
</organism>
<gene>
    <name evidence="2" type="ORF">Csp1_27200</name>
</gene>
<name>A0A2Z3Z1I6_9CORY</name>
<feature type="transmembrane region" description="Helical" evidence="1">
    <location>
        <begin position="33"/>
        <end position="51"/>
    </location>
</feature>
<evidence type="ECO:0000313" key="3">
    <source>
        <dbReference type="Proteomes" id="UP000247696"/>
    </source>
</evidence>
<accession>A0A2Z3Z1I6</accession>
<dbReference type="RefSeq" id="WP_110482339.1">
    <property type="nucleotide sequence ID" value="NZ_CP024988.1"/>
</dbReference>
<dbReference type="EMBL" id="CP024988">
    <property type="protein sequence ID" value="AWT27463.1"/>
    <property type="molecule type" value="Genomic_DNA"/>
</dbReference>
<reference evidence="3" key="1">
    <citation type="submission" date="2017-11" db="EMBL/GenBank/DDBJ databases">
        <title>Otitis media/interna in a cat caused by the recently described species Corynebacterium provencense.</title>
        <authorList>
            <person name="Kittl S."/>
            <person name="Brodard I."/>
            <person name="Rychener L."/>
            <person name="Jores J."/>
            <person name="Roosje P."/>
            <person name="Gobeli Brawand S."/>
        </authorList>
    </citation>
    <scope>NUCLEOTIDE SEQUENCE [LARGE SCALE GENOMIC DNA]</scope>
    <source>
        <strain evidence="3">17KM38</strain>
    </source>
</reference>
<keyword evidence="1" id="KW-1133">Transmembrane helix</keyword>
<protein>
    <submittedName>
        <fullName evidence="2">Uncharacterized protein</fullName>
    </submittedName>
</protein>
<proteinExistence type="predicted"/>
<evidence type="ECO:0000313" key="2">
    <source>
        <dbReference type="EMBL" id="AWT27463.1"/>
    </source>
</evidence>
<dbReference type="OrthoDB" id="4774281at2"/>
<evidence type="ECO:0000256" key="1">
    <source>
        <dbReference type="SAM" id="Phobius"/>
    </source>
</evidence>
<sequence length="119" mass="12903">MDDGTGGTGGRRNRDDVIGHLEQEDRRGAVKMAWQWGLGVPVLTVAVYLVLRALTGDSTLTHAVPVIVSLAGAVGVCVVTSRRWSRYHAWAPLMGAVWALIPWFLLVATTLLQKLILGE</sequence>
<feature type="transmembrane region" description="Helical" evidence="1">
    <location>
        <begin position="90"/>
        <end position="112"/>
    </location>
</feature>
<dbReference type="STRING" id="1737425.GCA_900049755_01741"/>
<keyword evidence="3" id="KW-1185">Reference proteome</keyword>
<dbReference type="KEGG" id="cpre:Csp1_27200"/>
<keyword evidence="1" id="KW-0472">Membrane</keyword>